<dbReference type="Pfam" id="PF00160">
    <property type="entry name" value="Pro_isomerase"/>
    <property type="match status" value="1"/>
</dbReference>
<protein>
    <recommendedName>
        <fullName evidence="4">Peptidyl-prolyl cis-trans isomerase</fullName>
        <shortName evidence="4">PPIase</shortName>
        <ecNumber evidence="4">5.2.1.8</ecNumber>
    </recommendedName>
</protein>
<name>A0ABQ1GMV7_9SPHN</name>
<dbReference type="PANTHER" id="PTHR45625:SF4">
    <property type="entry name" value="PEPTIDYLPROLYL ISOMERASE DOMAIN AND WD REPEAT-CONTAINING PROTEIN 1"/>
    <property type="match status" value="1"/>
</dbReference>
<feature type="domain" description="PPIase cyclophilin-type" evidence="5">
    <location>
        <begin position="59"/>
        <end position="230"/>
    </location>
</feature>
<dbReference type="PRINTS" id="PR00153">
    <property type="entry name" value="CSAPPISMRASE"/>
</dbReference>
<dbReference type="PROSITE" id="PS50072">
    <property type="entry name" value="CSA_PPIASE_2"/>
    <property type="match status" value="1"/>
</dbReference>
<keyword evidence="3 4" id="KW-0413">Isomerase</keyword>
<feature type="signal peptide" evidence="4">
    <location>
        <begin position="1"/>
        <end position="20"/>
    </location>
</feature>
<dbReference type="InterPro" id="IPR044666">
    <property type="entry name" value="Cyclophilin_A-like"/>
</dbReference>
<evidence type="ECO:0000256" key="2">
    <source>
        <dbReference type="ARBA" id="ARBA00023110"/>
    </source>
</evidence>
<dbReference type="InterPro" id="IPR002130">
    <property type="entry name" value="Cyclophilin-type_PPIase_dom"/>
</dbReference>
<keyword evidence="2 4" id="KW-0697">Rotamase</keyword>
<dbReference type="Gene3D" id="2.40.100.10">
    <property type="entry name" value="Cyclophilin-like"/>
    <property type="match status" value="1"/>
</dbReference>
<accession>A0ABQ1GMV7</accession>
<dbReference type="EMBL" id="BMDW01000008">
    <property type="protein sequence ID" value="GGA46940.1"/>
    <property type="molecule type" value="Genomic_DNA"/>
</dbReference>
<sequence>MRFFTLFIALFALLAGPAFAAKKLKPVEKVAVATTAGRPPVPSATDPENLLYLDLSTGGRVVIWLRPDAAPKMVERIKTLTREHFYDGLLFHRVIEGFMAQTGDPKGDGTGGSKLPDVPAEFNFLPHVRGAVSAAREGSAEGATVEDVTKAENSANSQFFIVFNPTLKLDRKYTIFGRVISGMNYVDAIARGEPPLNPSRVLHAYIAADSPPAYAPPPPPAPVALPAATIMPTKAAPKPPLVRASTRKGG</sequence>
<evidence type="ECO:0000256" key="4">
    <source>
        <dbReference type="RuleBase" id="RU363019"/>
    </source>
</evidence>
<comment type="similarity">
    <text evidence="1 4">Belongs to the cyclophilin-type PPIase family.</text>
</comment>
<comment type="caution">
    <text evidence="6">The sequence shown here is derived from an EMBL/GenBank/DDBJ whole genome shotgun (WGS) entry which is preliminary data.</text>
</comment>
<evidence type="ECO:0000313" key="6">
    <source>
        <dbReference type="EMBL" id="GGA46940.1"/>
    </source>
</evidence>
<feature type="chain" id="PRO_5044994807" description="Peptidyl-prolyl cis-trans isomerase" evidence="4">
    <location>
        <begin position="21"/>
        <end position="250"/>
    </location>
</feature>
<dbReference type="EC" id="5.2.1.8" evidence="4"/>
<evidence type="ECO:0000313" key="7">
    <source>
        <dbReference type="Proteomes" id="UP000618591"/>
    </source>
</evidence>
<proteinExistence type="inferred from homology"/>
<evidence type="ECO:0000256" key="1">
    <source>
        <dbReference type="ARBA" id="ARBA00007365"/>
    </source>
</evidence>
<dbReference type="InterPro" id="IPR020892">
    <property type="entry name" value="Cyclophilin-type_PPIase_CS"/>
</dbReference>
<comment type="catalytic activity">
    <reaction evidence="4">
        <text>[protein]-peptidylproline (omega=180) = [protein]-peptidylproline (omega=0)</text>
        <dbReference type="Rhea" id="RHEA:16237"/>
        <dbReference type="Rhea" id="RHEA-COMP:10747"/>
        <dbReference type="Rhea" id="RHEA-COMP:10748"/>
        <dbReference type="ChEBI" id="CHEBI:83833"/>
        <dbReference type="ChEBI" id="CHEBI:83834"/>
        <dbReference type="EC" id="5.2.1.8"/>
    </reaction>
</comment>
<dbReference type="Proteomes" id="UP000618591">
    <property type="component" value="Unassembled WGS sequence"/>
</dbReference>
<comment type="function">
    <text evidence="4">PPIases accelerate the folding of proteins. It catalyzes the cis-trans isomerization of proline imidic peptide bonds in oligopeptides.</text>
</comment>
<dbReference type="CDD" id="cd00317">
    <property type="entry name" value="cyclophilin"/>
    <property type="match status" value="1"/>
</dbReference>
<gene>
    <name evidence="6" type="ORF">GCM10011395_16440</name>
</gene>
<dbReference type="SUPFAM" id="SSF50891">
    <property type="entry name" value="Cyclophilin-like"/>
    <property type="match status" value="1"/>
</dbReference>
<organism evidence="6 7">
    <name type="scientific">Sphingomonas psychrolutea</name>
    <dbReference type="NCBI Taxonomy" id="1259676"/>
    <lineage>
        <taxon>Bacteria</taxon>
        <taxon>Pseudomonadati</taxon>
        <taxon>Pseudomonadota</taxon>
        <taxon>Alphaproteobacteria</taxon>
        <taxon>Sphingomonadales</taxon>
        <taxon>Sphingomonadaceae</taxon>
        <taxon>Sphingomonas</taxon>
    </lineage>
</organism>
<evidence type="ECO:0000259" key="5">
    <source>
        <dbReference type="PROSITE" id="PS50072"/>
    </source>
</evidence>
<dbReference type="PROSITE" id="PS00170">
    <property type="entry name" value="CSA_PPIASE_1"/>
    <property type="match status" value="1"/>
</dbReference>
<keyword evidence="7" id="KW-1185">Reference proteome</keyword>
<evidence type="ECO:0000256" key="3">
    <source>
        <dbReference type="ARBA" id="ARBA00023235"/>
    </source>
</evidence>
<keyword evidence="4" id="KW-0732">Signal</keyword>
<dbReference type="PANTHER" id="PTHR45625">
    <property type="entry name" value="PEPTIDYL-PROLYL CIS-TRANS ISOMERASE-RELATED"/>
    <property type="match status" value="1"/>
</dbReference>
<reference evidence="7" key="1">
    <citation type="journal article" date="2019" name="Int. J. Syst. Evol. Microbiol.">
        <title>The Global Catalogue of Microorganisms (GCM) 10K type strain sequencing project: providing services to taxonomists for standard genome sequencing and annotation.</title>
        <authorList>
            <consortium name="The Broad Institute Genomics Platform"/>
            <consortium name="The Broad Institute Genome Sequencing Center for Infectious Disease"/>
            <person name="Wu L."/>
            <person name="Ma J."/>
        </authorList>
    </citation>
    <scope>NUCLEOTIDE SEQUENCE [LARGE SCALE GENOMIC DNA]</scope>
    <source>
        <strain evidence="7">CGMCC 1.10106</strain>
    </source>
</reference>
<dbReference type="InterPro" id="IPR029000">
    <property type="entry name" value="Cyclophilin-like_dom_sf"/>
</dbReference>
<dbReference type="RefSeq" id="WP_188446392.1">
    <property type="nucleotide sequence ID" value="NZ_BMDW01000008.1"/>
</dbReference>